<keyword evidence="2" id="KW-0472">Membrane</keyword>
<dbReference type="EMBL" id="LT934119">
    <property type="protein sequence ID" value="VAI20829.1"/>
    <property type="molecule type" value="Genomic_DNA"/>
</dbReference>
<gene>
    <name evidence="4" type="ORF">TRITD_5Av1G190710</name>
</gene>
<dbReference type="Gramene" id="TRITD5Av1G190710.1">
    <property type="protein sequence ID" value="TRITD5Av1G190710.1"/>
    <property type="gene ID" value="TRITD5Av1G190710"/>
</dbReference>
<reference evidence="4 5" key="1">
    <citation type="submission" date="2017-09" db="EMBL/GenBank/DDBJ databases">
        <authorList>
            <consortium name="International Durum Wheat Genome Sequencing Consortium (IDWGSC)"/>
            <person name="Milanesi L."/>
        </authorList>
    </citation>
    <scope>NUCLEOTIDE SEQUENCE [LARGE SCALE GENOMIC DNA]</scope>
    <source>
        <strain evidence="5">cv. Svevo</strain>
    </source>
</reference>
<accession>A0A9R0TVG1</accession>
<evidence type="ECO:0000256" key="2">
    <source>
        <dbReference type="SAM" id="Phobius"/>
    </source>
</evidence>
<evidence type="ECO:0000256" key="1">
    <source>
        <dbReference type="SAM" id="MobiDB-lite"/>
    </source>
</evidence>
<feature type="transmembrane region" description="Helical" evidence="2">
    <location>
        <begin position="84"/>
        <end position="110"/>
    </location>
</feature>
<dbReference type="OMA" id="ALRMHHQ"/>
<sequence>MQSEEEYTREEYVQAAKRCVLDRKEDIEYMYDMDCMFVDQSVPYSARIKGLPSFLKLEYKHAYSRLQTRLGKTFDDIYTRNESIFTGLGIVSLLLLPFLALASIVLFAVSHKDGQNKKDIRVTYILLCCTTMLELLLPCTIFSGLLVPCIFNFLNDPIEGWHDMVSQHNIMSICVRKNKPTFLMKLVTFDFLRELLNQHWYIHQVPIAYQITGKVHRHMEEGWKKYICDTTSYRSFSELRGQLALRMHHQLGWSLKMAFDESILIWHVATELCFYHPNTSPRRRQGEATQDSRSISNYMFYLLLIRPEMLILGTRPGLFKLANDQILKFSEGPLNMTEENLVQAILEMSLPRSNDMITNARKLAEALMELGSEDERWIVIQGVWVEMLCYSASRCRGYLHAKSLGEGGEFLSYIYLLWSFMGMETLADRNHRSEPLQYEQEEALPSRSQGRDGQSAEGDIEMG</sequence>
<protein>
    <recommendedName>
        <fullName evidence="3">DUF4220 domain-containing protein</fullName>
    </recommendedName>
</protein>
<dbReference type="PANTHER" id="PTHR31325">
    <property type="entry name" value="OS01G0798800 PROTEIN-RELATED"/>
    <property type="match status" value="1"/>
</dbReference>
<feature type="transmembrane region" description="Helical" evidence="2">
    <location>
        <begin position="122"/>
        <end position="147"/>
    </location>
</feature>
<dbReference type="AlphaFoldDB" id="A0A9R0TVG1"/>
<keyword evidence="2" id="KW-0812">Transmembrane</keyword>
<proteinExistence type="predicted"/>
<name>A0A9R0TVG1_TRITD</name>
<dbReference type="Proteomes" id="UP000324705">
    <property type="component" value="Chromosome 5A"/>
</dbReference>
<dbReference type="Pfam" id="PF13968">
    <property type="entry name" value="DUF4220"/>
    <property type="match status" value="1"/>
</dbReference>
<evidence type="ECO:0000313" key="5">
    <source>
        <dbReference type="Proteomes" id="UP000324705"/>
    </source>
</evidence>
<feature type="region of interest" description="Disordered" evidence="1">
    <location>
        <begin position="433"/>
        <end position="463"/>
    </location>
</feature>
<organism evidence="4 5">
    <name type="scientific">Triticum turgidum subsp. durum</name>
    <name type="common">Durum wheat</name>
    <name type="synonym">Triticum durum</name>
    <dbReference type="NCBI Taxonomy" id="4567"/>
    <lineage>
        <taxon>Eukaryota</taxon>
        <taxon>Viridiplantae</taxon>
        <taxon>Streptophyta</taxon>
        <taxon>Embryophyta</taxon>
        <taxon>Tracheophyta</taxon>
        <taxon>Spermatophyta</taxon>
        <taxon>Magnoliopsida</taxon>
        <taxon>Liliopsida</taxon>
        <taxon>Poales</taxon>
        <taxon>Poaceae</taxon>
        <taxon>BOP clade</taxon>
        <taxon>Pooideae</taxon>
        <taxon>Triticodae</taxon>
        <taxon>Triticeae</taxon>
        <taxon>Triticinae</taxon>
        <taxon>Triticum</taxon>
    </lineage>
</organism>
<evidence type="ECO:0000259" key="3">
    <source>
        <dbReference type="Pfam" id="PF13968"/>
    </source>
</evidence>
<keyword evidence="5" id="KW-1185">Reference proteome</keyword>
<feature type="domain" description="DUF4220" evidence="3">
    <location>
        <begin position="33"/>
        <end position="136"/>
    </location>
</feature>
<keyword evidence="2" id="KW-1133">Transmembrane helix</keyword>
<dbReference type="Pfam" id="PF04578">
    <property type="entry name" value="DUF594"/>
    <property type="match status" value="1"/>
</dbReference>
<evidence type="ECO:0000313" key="4">
    <source>
        <dbReference type="EMBL" id="VAI20829.1"/>
    </source>
</evidence>
<dbReference type="InterPro" id="IPR007658">
    <property type="entry name" value="DUF594"/>
</dbReference>
<dbReference type="InterPro" id="IPR025315">
    <property type="entry name" value="DUF4220"/>
</dbReference>